<dbReference type="AlphaFoldDB" id="A0A3E5GJR0"/>
<dbReference type="Proteomes" id="UP000261285">
    <property type="component" value="Unassembled WGS sequence"/>
</dbReference>
<feature type="transmembrane region" description="Helical" evidence="6">
    <location>
        <begin position="623"/>
        <end position="642"/>
    </location>
</feature>
<keyword evidence="4 6" id="KW-1133">Transmembrane helix</keyword>
<comment type="caution">
    <text evidence="8">The sequence shown here is derived from an EMBL/GenBank/DDBJ whole genome shotgun (WGS) entry which is preliminary data.</text>
</comment>
<feature type="transmembrane region" description="Helical" evidence="6">
    <location>
        <begin position="108"/>
        <end position="138"/>
    </location>
</feature>
<keyword evidence="2" id="KW-1003">Cell membrane</keyword>
<keyword evidence="3 6" id="KW-0812">Transmembrane</keyword>
<dbReference type="PANTHER" id="PTHR46795:SF3">
    <property type="entry name" value="ABC TRANSPORTER PERMEASE"/>
    <property type="match status" value="1"/>
</dbReference>
<evidence type="ECO:0000259" key="7">
    <source>
        <dbReference type="Pfam" id="PF02687"/>
    </source>
</evidence>
<evidence type="ECO:0000313" key="8">
    <source>
        <dbReference type="EMBL" id="RGO34648.1"/>
    </source>
</evidence>
<proteinExistence type="predicted"/>
<feature type="transmembrane region" description="Helical" evidence="6">
    <location>
        <begin position="538"/>
        <end position="557"/>
    </location>
</feature>
<dbReference type="InterPro" id="IPR003838">
    <property type="entry name" value="ABC3_permease_C"/>
</dbReference>
<organism evidence="8 9">
    <name type="scientific">Dorea longicatena</name>
    <dbReference type="NCBI Taxonomy" id="88431"/>
    <lineage>
        <taxon>Bacteria</taxon>
        <taxon>Bacillati</taxon>
        <taxon>Bacillota</taxon>
        <taxon>Clostridia</taxon>
        <taxon>Lachnospirales</taxon>
        <taxon>Lachnospiraceae</taxon>
        <taxon>Dorea</taxon>
    </lineage>
</organism>
<accession>A0A3E5GJR0</accession>
<sequence length="657" mass="76656">MKRGMKMLTKIIYKNFRSNLKNYILFFLSNIVAIMELFVFYGIRSIIKNSITDKVTAEALKTDFQIAVGIIAVITLMLMFYAMKCYIKLRIKDYSMFLILGMKKKAVSLLLLFEYCIGCVISLILGIGTGRILLYIIQRLLVKYYPQYIRMYVLRYQIYKNVCLGSISIMILVFVVLLIWLDGRSLGMLMAEDKKNEKRPISYMWIILAVIGIVLMMAGIILYCGSDTQYLYAHGVLLMGLILAVVFGLALFLNLLKKCKNFYYRYMLDLNQLYSRYLNHMILLILLIVVHFFSLSYLVVQTAELLPLDQYRNQYPYDMIWITEKGNKEYAKKLASTYNGTLTEVPMMRVSTYYGANHIGISEKTYRKLSKSPALNLKENQIAVRIENSDEKQEDIKDSAYWEGYSTLYAGKYFGKQDSDTLIDVKKNKDIHFNIQSICTQTVLGKYSTDGWHENIIVFSDEYFNKQWNASLKNDNASELELFTFPTTRREQVCQKLKQYNKKSSYHEIGKLQNNLYITDQYLKSQKMRALFSMSSKIFLIIALILSGFFIMSLKTLTEFPALQKRYEFFKCMGMRENQLKWNTFFEIKILGRIAESVSLVTGILYVGAFIHKQKLAGGISNVFFKYWIILVVSYILLNEIIQEVFARYILRKLKEN</sequence>
<feature type="transmembrane region" description="Helical" evidence="6">
    <location>
        <begin position="158"/>
        <end position="181"/>
    </location>
</feature>
<evidence type="ECO:0000256" key="6">
    <source>
        <dbReference type="SAM" id="Phobius"/>
    </source>
</evidence>
<dbReference type="InterPro" id="IPR052536">
    <property type="entry name" value="ABC-4_Integral_Memb_Prot"/>
</dbReference>
<evidence type="ECO:0000256" key="2">
    <source>
        <dbReference type="ARBA" id="ARBA00022475"/>
    </source>
</evidence>
<dbReference type="PANTHER" id="PTHR46795">
    <property type="entry name" value="ABC TRANSPORTER PERMEASE-RELATED-RELATED"/>
    <property type="match status" value="1"/>
</dbReference>
<evidence type="ECO:0000256" key="4">
    <source>
        <dbReference type="ARBA" id="ARBA00022989"/>
    </source>
</evidence>
<feature type="domain" description="ABC3 transporter permease C-terminal" evidence="7">
    <location>
        <begin position="67"/>
        <end position="177"/>
    </location>
</feature>
<dbReference type="EMBL" id="QSVN01000002">
    <property type="protein sequence ID" value="RGO34648.1"/>
    <property type="molecule type" value="Genomic_DNA"/>
</dbReference>
<feature type="transmembrane region" description="Helical" evidence="6">
    <location>
        <begin position="20"/>
        <end position="44"/>
    </location>
</feature>
<evidence type="ECO:0000313" key="9">
    <source>
        <dbReference type="Proteomes" id="UP000261285"/>
    </source>
</evidence>
<reference evidence="8 9" key="1">
    <citation type="submission" date="2018-08" db="EMBL/GenBank/DDBJ databases">
        <title>A genome reference for cultivated species of the human gut microbiota.</title>
        <authorList>
            <person name="Zou Y."/>
            <person name="Xue W."/>
            <person name="Luo G."/>
        </authorList>
    </citation>
    <scope>NUCLEOTIDE SEQUENCE [LARGE SCALE GENOMIC DNA]</scope>
    <source>
        <strain evidence="8 9">OM02-16</strain>
    </source>
</reference>
<feature type="transmembrane region" description="Helical" evidence="6">
    <location>
        <begin position="277"/>
        <end position="300"/>
    </location>
</feature>
<feature type="transmembrane region" description="Helical" evidence="6">
    <location>
        <begin position="202"/>
        <end position="223"/>
    </location>
</feature>
<feature type="transmembrane region" description="Helical" evidence="6">
    <location>
        <begin position="590"/>
        <end position="611"/>
    </location>
</feature>
<evidence type="ECO:0000256" key="1">
    <source>
        <dbReference type="ARBA" id="ARBA00004651"/>
    </source>
</evidence>
<feature type="transmembrane region" description="Helical" evidence="6">
    <location>
        <begin position="64"/>
        <end position="87"/>
    </location>
</feature>
<evidence type="ECO:0000256" key="5">
    <source>
        <dbReference type="ARBA" id="ARBA00023136"/>
    </source>
</evidence>
<feature type="transmembrane region" description="Helical" evidence="6">
    <location>
        <begin position="235"/>
        <end position="256"/>
    </location>
</feature>
<dbReference type="GO" id="GO:0005886">
    <property type="term" value="C:plasma membrane"/>
    <property type="evidence" value="ECO:0007669"/>
    <property type="project" value="UniProtKB-SubCell"/>
</dbReference>
<comment type="subcellular location">
    <subcellularLocation>
        <location evidence="1">Cell membrane</location>
        <topology evidence="1">Multi-pass membrane protein</topology>
    </subcellularLocation>
</comment>
<evidence type="ECO:0000256" key="3">
    <source>
        <dbReference type="ARBA" id="ARBA00022692"/>
    </source>
</evidence>
<keyword evidence="5 6" id="KW-0472">Membrane</keyword>
<name>A0A3E5GJR0_9FIRM</name>
<gene>
    <name evidence="8" type="ORF">DXB16_03965</name>
</gene>
<dbReference type="Pfam" id="PF02687">
    <property type="entry name" value="FtsX"/>
    <property type="match status" value="1"/>
</dbReference>
<protein>
    <submittedName>
        <fullName evidence="8">ABC transporter permease</fullName>
    </submittedName>
</protein>